<evidence type="ECO:0000256" key="1">
    <source>
        <dbReference type="SAM" id="Phobius"/>
    </source>
</evidence>
<keyword evidence="1" id="KW-1133">Transmembrane helix</keyword>
<accession>A0A2Z7A5G4</accession>
<evidence type="ECO:0000313" key="3">
    <source>
        <dbReference type="Proteomes" id="UP000250235"/>
    </source>
</evidence>
<dbReference type="Proteomes" id="UP000250235">
    <property type="component" value="Unassembled WGS sequence"/>
</dbReference>
<dbReference type="EMBL" id="KV018645">
    <property type="protein sequence ID" value="KZV16737.1"/>
    <property type="molecule type" value="Genomic_DNA"/>
</dbReference>
<keyword evidence="3" id="KW-1185">Reference proteome</keyword>
<dbReference type="AlphaFoldDB" id="A0A2Z7A5G4"/>
<name>A0A2Z7A5G4_9LAMI</name>
<keyword evidence="1" id="KW-0472">Membrane</keyword>
<feature type="transmembrane region" description="Helical" evidence="1">
    <location>
        <begin position="40"/>
        <end position="62"/>
    </location>
</feature>
<reference evidence="2 3" key="1">
    <citation type="journal article" date="2015" name="Proc. Natl. Acad. Sci. U.S.A.">
        <title>The resurrection genome of Boea hygrometrica: A blueprint for survival of dehydration.</title>
        <authorList>
            <person name="Xiao L."/>
            <person name="Yang G."/>
            <person name="Zhang L."/>
            <person name="Yang X."/>
            <person name="Zhao S."/>
            <person name="Ji Z."/>
            <person name="Zhou Q."/>
            <person name="Hu M."/>
            <person name="Wang Y."/>
            <person name="Chen M."/>
            <person name="Xu Y."/>
            <person name="Jin H."/>
            <person name="Xiao X."/>
            <person name="Hu G."/>
            <person name="Bao F."/>
            <person name="Hu Y."/>
            <person name="Wan P."/>
            <person name="Li L."/>
            <person name="Deng X."/>
            <person name="Kuang T."/>
            <person name="Xiang C."/>
            <person name="Zhu J.K."/>
            <person name="Oliver M.J."/>
            <person name="He Y."/>
        </authorList>
    </citation>
    <scope>NUCLEOTIDE SEQUENCE [LARGE SCALE GENOMIC DNA]</scope>
    <source>
        <strain evidence="3">cv. XS01</strain>
    </source>
</reference>
<organism evidence="2 3">
    <name type="scientific">Dorcoceras hygrometricum</name>
    <dbReference type="NCBI Taxonomy" id="472368"/>
    <lineage>
        <taxon>Eukaryota</taxon>
        <taxon>Viridiplantae</taxon>
        <taxon>Streptophyta</taxon>
        <taxon>Embryophyta</taxon>
        <taxon>Tracheophyta</taxon>
        <taxon>Spermatophyta</taxon>
        <taxon>Magnoliopsida</taxon>
        <taxon>eudicotyledons</taxon>
        <taxon>Gunneridae</taxon>
        <taxon>Pentapetalae</taxon>
        <taxon>asterids</taxon>
        <taxon>lamiids</taxon>
        <taxon>Lamiales</taxon>
        <taxon>Gesneriaceae</taxon>
        <taxon>Didymocarpoideae</taxon>
        <taxon>Trichosporeae</taxon>
        <taxon>Loxocarpinae</taxon>
        <taxon>Dorcoceras</taxon>
    </lineage>
</organism>
<keyword evidence="1" id="KW-0812">Transmembrane</keyword>
<gene>
    <name evidence="2" type="ORF">F511_25883</name>
</gene>
<sequence length="180" mass="20581">MSLTKVISSLIGFRLRVNQAEVIQLREPSRFALTVGVSSFGFQLGIALARAVTVAMLLLCVVQDYKPNLEVSWYMRCDQRAYRTTLGSFKRWNILRWYAGCDLICLGASWWHSSSELLSFEQQRITGMKFRSEQVISKDSDPVDLRFYKKGELIPKGYKISDLTELLVKGFKKGKVQISI</sequence>
<evidence type="ECO:0000313" key="2">
    <source>
        <dbReference type="EMBL" id="KZV16737.1"/>
    </source>
</evidence>
<proteinExistence type="predicted"/>
<protein>
    <submittedName>
        <fullName evidence="2">Uncharacterized protein</fullName>
    </submittedName>
</protein>